<feature type="non-terminal residue" evidence="1">
    <location>
        <position position="182"/>
    </location>
</feature>
<evidence type="ECO:0000313" key="1">
    <source>
        <dbReference type="EMBL" id="KKL08080.1"/>
    </source>
</evidence>
<dbReference type="EMBL" id="LAZR01043023">
    <property type="protein sequence ID" value="KKL08080.1"/>
    <property type="molecule type" value="Genomic_DNA"/>
</dbReference>
<gene>
    <name evidence="1" type="ORF">LCGC14_2579450</name>
</gene>
<accession>A0A0F9AF65</accession>
<comment type="caution">
    <text evidence="1">The sequence shown here is derived from an EMBL/GenBank/DDBJ whole genome shotgun (WGS) entry which is preliminary data.</text>
</comment>
<name>A0A0F9AF65_9ZZZZ</name>
<organism evidence="1">
    <name type="scientific">marine sediment metagenome</name>
    <dbReference type="NCBI Taxonomy" id="412755"/>
    <lineage>
        <taxon>unclassified sequences</taxon>
        <taxon>metagenomes</taxon>
        <taxon>ecological metagenomes</taxon>
    </lineage>
</organism>
<reference evidence="1" key="1">
    <citation type="journal article" date="2015" name="Nature">
        <title>Complex archaea that bridge the gap between prokaryotes and eukaryotes.</title>
        <authorList>
            <person name="Spang A."/>
            <person name="Saw J.H."/>
            <person name="Jorgensen S.L."/>
            <person name="Zaremba-Niedzwiedzka K."/>
            <person name="Martijn J."/>
            <person name="Lind A.E."/>
            <person name="van Eijk R."/>
            <person name="Schleper C."/>
            <person name="Guy L."/>
            <person name="Ettema T.J."/>
        </authorList>
    </citation>
    <scope>NUCLEOTIDE SEQUENCE</scope>
</reference>
<dbReference type="AlphaFoldDB" id="A0A0F9AF65"/>
<dbReference type="Pfam" id="PF07592">
    <property type="entry name" value="DDE_Tnp_ISAZ013"/>
    <property type="match status" value="1"/>
</dbReference>
<protein>
    <submittedName>
        <fullName evidence="1">Uncharacterized protein</fullName>
    </submittedName>
</protein>
<sequence length="182" mass="20934">MNELTDQQISTIKDAASKLTGSKRRAFQAQVALDYLDGSPRRAERVFGWWRGAVELGLNELRTGITCVDNTSARGNRKTEEKQPSLEQDIRSLAEPQSQQDPKFQSPFKYTRMTAKAMRQALIDQKGWKTKDLPCEKTIGNILNRLGYRLRRVQKAKPLKKVRETEAIFENLHRENQASDER</sequence>
<proteinExistence type="predicted"/>
<dbReference type="InterPro" id="IPR011518">
    <property type="entry name" value="Transposase_36"/>
</dbReference>